<dbReference type="AlphaFoldDB" id="A0A8X7VEU2"/>
<evidence type="ECO:0000313" key="2">
    <source>
        <dbReference type="Proteomes" id="UP000886595"/>
    </source>
</evidence>
<keyword evidence="2" id="KW-1185">Reference proteome</keyword>
<dbReference type="Proteomes" id="UP000886595">
    <property type="component" value="Unassembled WGS sequence"/>
</dbReference>
<proteinExistence type="predicted"/>
<accession>A0A8X7VEU2</accession>
<evidence type="ECO:0000313" key="1">
    <source>
        <dbReference type="EMBL" id="KAG2310158.1"/>
    </source>
</evidence>
<organism evidence="1 2">
    <name type="scientific">Brassica carinata</name>
    <name type="common">Ethiopian mustard</name>
    <name type="synonym">Abyssinian cabbage</name>
    <dbReference type="NCBI Taxonomy" id="52824"/>
    <lineage>
        <taxon>Eukaryota</taxon>
        <taxon>Viridiplantae</taxon>
        <taxon>Streptophyta</taxon>
        <taxon>Embryophyta</taxon>
        <taxon>Tracheophyta</taxon>
        <taxon>Spermatophyta</taxon>
        <taxon>Magnoliopsida</taxon>
        <taxon>eudicotyledons</taxon>
        <taxon>Gunneridae</taxon>
        <taxon>Pentapetalae</taxon>
        <taxon>rosids</taxon>
        <taxon>malvids</taxon>
        <taxon>Brassicales</taxon>
        <taxon>Brassicaceae</taxon>
        <taxon>Brassiceae</taxon>
        <taxon>Brassica</taxon>
    </lineage>
</organism>
<dbReference type="EMBL" id="JAAMPC010000005">
    <property type="protein sequence ID" value="KAG2310158.1"/>
    <property type="molecule type" value="Genomic_DNA"/>
</dbReference>
<protein>
    <submittedName>
        <fullName evidence="1">Uncharacterized protein</fullName>
    </submittedName>
</protein>
<gene>
    <name evidence="1" type="ORF">Bca52824_021715</name>
</gene>
<sequence length="107" mass="12174">MQNLLKSTETTTDVSVDLETTRFRNVNGAALVMAEIAEILETRVKGDVILIYPKKFYTNHSLDVMLAYPKKRNKVIKNEGCHAWAWDSNDPQDDVRSLMINGGQNLY</sequence>
<name>A0A8X7VEU2_BRACI</name>
<reference evidence="1 2" key="1">
    <citation type="submission" date="2020-02" db="EMBL/GenBank/DDBJ databases">
        <authorList>
            <person name="Ma Q."/>
            <person name="Huang Y."/>
            <person name="Song X."/>
            <person name="Pei D."/>
        </authorList>
    </citation>
    <scope>NUCLEOTIDE SEQUENCE [LARGE SCALE GENOMIC DNA]</scope>
    <source>
        <strain evidence="1">Sxm20200214</strain>
        <tissue evidence="1">Leaf</tissue>
    </source>
</reference>
<comment type="caution">
    <text evidence="1">The sequence shown here is derived from an EMBL/GenBank/DDBJ whole genome shotgun (WGS) entry which is preliminary data.</text>
</comment>